<reference evidence="1 2" key="1">
    <citation type="submission" date="2018-10" db="EMBL/GenBank/DDBJ databases">
        <title>Genomic Encyclopedia of Type Strains, Phase IV (KMG-IV): sequencing the most valuable type-strain genomes for metagenomic binning, comparative biology and taxonomic classification.</title>
        <authorList>
            <person name="Goeker M."/>
        </authorList>
    </citation>
    <scope>NUCLEOTIDE SEQUENCE [LARGE SCALE GENOMIC DNA]</scope>
    <source>
        <strain evidence="1 2">DSM 20549</strain>
    </source>
</reference>
<dbReference type="RefSeq" id="WP_338324976.1">
    <property type="nucleotide sequence ID" value="NZ_QBEW01000027.1"/>
</dbReference>
<dbReference type="AlphaFoldDB" id="A0A497YLH6"/>
<evidence type="ECO:0000313" key="2">
    <source>
        <dbReference type="Proteomes" id="UP000280791"/>
    </source>
</evidence>
<accession>A0A497YLH6</accession>
<organism evidence="1 2">
    <name type="scientific">Planococcus citreus</name>
    <dbReference type="NCBI Taxonomy" id="1373"/>
    <lineage>
        <taxon>Bacteria</taxon>
        <taxon>Bacillati</taxon>
        <taxon>Bacillota</taxon>
        <taxon>Bacilli</taxon>
        <taxon>Bacillales</taxon>
        <taxon>Caryophanaceae</taxon>
        <taxon>Planococcus</taxon>
    </lineage>
</organism>
<keyword evidence="2" id="KW-1185">Reference proteome</keyword>
<comment type="caution">
    <text evidence="1">The sequence shown here is derived from an EMBL/GenBank/DDBJ whole genome shotgun (WGS) entry which is preliminary data.</text>
</comment>
<evidence type="ECO:0000313" key="1">
    <source>
        <dbReference type="EMBL" id="RLJ91429.1"/>
    </source>
</evidence>
<gene>
    <name evidence="1" type="ORF">DFR62_1593</name>
</gene>
<proteinExistence type="predicted"/>
<evidence type="ECO:0008006" key="3">
    <source>
        <dbReference type="Google" id="ProtNLM"/>
    </source>
</evidence>
<sequence length="56" mass="6415">MFDEPPKCQVCGRKIEGGELVELQMRYPKRKGFAEVKAYLKLEAKFTCDACSKSKK</sequence>
<dbReference type="EMBL" id="RCCP01000001">
    <property type="protein sequence ID" value="RLJ91429.1"/>
    <property type="molecule type" value="Genomic_DNA"/>
</dbReference>
<dbReference type="Proteomes" id="UP000280791">
    <property type="component" value="Unassembled WGS sequence"/>
</dbReference>
<protein>
    <recommendedName>
        <fullName evidence="3">Fe3+ hydroxamate ABC transporter substrate-binding protein</fullName>
    </recommendedName>
</protein>
<name>A0A497YLH6_9BACL</name>